<name>A0A0H5QUQ4_9EUKA</name>
<evidence type="ECO:0000313" key="1">
    <source>
        <dbReference type="EMBL" id="CRZ05640.1"/>
    </source>
</evidence>
<proteinExistence type="predicted"/>
<dbReference type="AlphaFoldDB" id="A0A0H5QUQ4"/>
<feature type="non-terminal residue" evidence="1">
    <location>
        <position position="206"/>
    </location>
</feature>
<sequence length="206" mass="22781">HYANATLDTKLVVAEKKKKKLDGVPSSFTLSIAVQDAMASGEPVYLSNDLLDKLVDDYCYRRDDAILSPDKASTIGGIMFENTRCKVAIEGNKAGAFVISNLMERSMPSAGLRPIRTYCISFGAPDPFNSMFKVDVDADMETRINLDRQMLIFDTMISNDDLISFGVDAVNNHLNREEAAIVAARIPPPHLYEIVHRPPSRTKPTS</sequence>
<protein>
    <submittedName>
        <fullName evidence="1">Uncharacterized protein</fullName>
    </submittedName>
</protein>
<feature type="non-terminal residue" evidence="1">
    <location>
        <position position="1"/>
    </location>
</feature>
<accession>A0A0H5QUQ4</accession>
<reference evidence="1" key="1">
    <citation type="submission" date="2015-04" db="EMBL/GenBank/DDBJ databases">
        <title>The genome sequence of the plant pathogenic Rhizarian Plasmodiophora brassicae reveals insights in its biotrophic life cycle and the origin of chitin synthesis.</title>
        <authorList>
            <person name="Schwelm A."/>
            <person name="Fogelqvist J."/>
            <person name="Knaust A."/>
            <person name="Julke S."/>
            <person name="Lilja T."/>
            <person name="Dhandapani V."/>
            <person name="Bonilla-Rosso G."/>
            <person name="Karlsson M."/>
            <person name="Shevchenko A."/>
            <person name="Choi S.R."/>
            <person name="Kim H.G."/>
            <person name="Park J.Y."/>
            <person name="Lim Y.P."/>
            <person name="Ludwig-Muller J."/>
            <person name="Dixelius C."/>
        </authorList>
    </citation>
    <scope>NUCLEOTIDE SEQUENCE</scope>
    <source>
        <tissue evidence="1">Potato root galls</tissue>
    </source>
</reference>
<dbReference type="EMBL" id="HACM01005198">
    <property type="protein sequence ID" value="CRZ05640.1"/>
    <property type="molecule type" value="Transcribed_RNA"/>
</dbReference>
<organism evidence="1">
    <name type="scientific">Spongospora subterranea</name>
    <dbReference type="NCBI Taxonomy" id="70186"/>
    <lineage>
        <taxon>Eukaryota</taxon>
        <taxon>Sar</taxon>
        <taxon>Rhizaria</taxon>
        <taxon>Endomyxa</taxon>
        <taxon>Phytomyxea</taxon>
        <taxon>Plasmodiophorida</taxon>
        <taxon>Plasmodiophoridae</taxon>
        <taxon>Spongospora</taxon>
    </lineage>
</organism>